<dbReference type="EMBL" id="UPXP01000016">
    <property type="protein sequence ID" value="VBB39892.1"/>
    <property type="molecule type" value="Genomic_DNA"/>
</dbReference>
<name>A0A652ZVV5_9SPIR</name>
<proteinExistence type="predicted"/>
<sequence>MGVVGVGSITLYDQNDSPVAVLSNEAHPVPCNSDGASPDLSGAVSTLSILLGNDDISSFYSVSVTASSGITGSLSVRTYTVTGMTADTGSVDFTATRAGWPTFTKRFSLAKQKQGLPGAQGVDASKCLGLFPYADRASLQGMENGSLAVFYSADVSERGIYQYSASIWNKLPSPTPDQIARTWLYVLDAVQRGYGISSHYIGGSTSFETLMVKFLYLLKMKLESTGAIFSGGYDEYGNNPGGGVGAYIGGDGRFFGVGASFNSADILSLNANLIKTIVSYEGSWVDSGTWGGETAFILSPLSGKADGQLFSTPLMDGGVLIVGRAYASRCSATVFDSSGNEVSSSICAWENIGPVCCFNSGRVLLCDAVNSSIVRFTRETNGVWAQIQTITAPGYIDAIGMCAISNTTALVVIESNGIFYELIVNEDGSYSSFTQIGSDNTYNYHIALVRRDSGEVVMIYSRTSDHYAIVATRSPSGSWSAFSVLVADNVLVSALAKRPDKSLCYYFVVNGNPRNLYSKKMDSSGSWGSNSHLWAVGSGSAPDITASVLGNGKTLLSYVIASGFDKYFRYKRDNSYFSSIPIGNFQTTVGAGIINVGQNSNGTYIKFSDGTLIQYQQVTTTIPASSGPSGGIVYQYDFAIPFVSNKPCLTVSGSEGGPPPGGARFEVYSIGAETTKWGCAISSNWTSTLYIEIKMMAVGRWK</sequence>
<protein>
    <submittedName>
        <fullName evidence="1">Uncharacterized protein</fullName>
    </submittedName>
</protein>
<dbReference type="SUPFAM" id="SSF82171">
    <property type="entry name" value="DPP6 N-terminal domain-like"/>
    <property type="match status" value="1"/>
</dbReference>
<dbReference type="AlphaFoldDB" id="A0A652ZVV5"/>
<organism evidence="1">
    <name type="scientific">uncultured Spirochaetota bacterium</name>
    <dbReference type="NCBI Taxonomy" id="460511"/>
    <lineage>
        <taxon>Bacteria</taxon>
        <taxon>Pseudomonadati</taxon>
        <taxon>Spirochaetota</taxon>
        <taxon>environmental samples</taxon>
    </lineage>
</organism>
<accession>A0A652ZVV5</accession>
<reference evidence="1" key="1">
    <citation type="submission" date="2018-07" db="EMBL/GenBank/DDBJ databases">
        <authorList>
            <consortium name="Genoscope - CEA"/>
            <person name="William W."/>
        </authorList>
    </citation>
    <scope>NUCLEOTIDE SEQUENCE</scope>
    <source>
        <strain evidence="1">IK1</strain>
    </source>
</reference>
<evidence type="ECO:0000313" key="1">
    <source>
        <dbReference type="EMBL" id="VBB39892.1"/>
    </source>
</evidence>
<gene>
    <name evidence="1" type="ORF">TRIP_E230075</name>
</gene>